<evidence type="ECO:0000313" key="1">
    <source>
        <dbReference type="EMBL" id="KAI3708800.1"/>
    </source>
</evidence>
<accession>A0ACB9AFQ9</accession>
<evidence type="ECO:0000313" key="2">
    <source>
        <dbReference type="Proteomes" id="UP001055811"/>
    </source>
</evidence>
<protein>
    <submittedName>
        <fullName evidence="1">Uncharacterized protein</fullName>
    </submittedName>
</protein>
<reference evidence="2" key="1">
    <citation type="journal article" date="2022" name="Mol. Ecol. Resour.">
        <title>The genomes of chicory, endive, great burdock and yacon provide insights into Asteraceae palaeo-polyploidization history and plant inulin production.</title>
        <authorList>
            <person name="Fan W."/>
            <person name="Wang S."/>
            <person name="Wang H."/>
            <person name="Wang A."/>
            <person name="Jiang F."/>
            <person name="Liu H."/>
            <person name="Zhao H."/>
            <person name="Xu D."/>
            <person name="Zhang Y."/>
        </authorList>
    </citation>
    <scope>NUCLEOTIDE SEQUENCE [LARGE SCALE GENOMIC DNA]</scope>
    <source>
        <strain evidence="2">cv. Punajuju</strain>
    </source>
</reference>
<organism evidence="1 2">
    <name type="scientific">Cichorium intybus</name>
    <name type="common">Chicory</name>
    <dbReference type="NCBI Taxonomy" id="13427"/>
    <lineage>
        <taxon>Eukaryota</taxon>
        <taxon>Viridiplantae</taxon>
        <taxon>Streptophyta</taxon>
        <taxon>Embryophyta</taxon>
        <taxon>Tracheophyta</taxon>
        <taxon>Spermatophyta</taxon>
        <taxon>Magnoliopsida</taxon>
        <taxon>eudicotyledons</taxon>
        <taxon>Gunneridae</taxon>
        <taxon>Pentapetalae</taxon>
        <taxon>asterids</taxon>
        <taxon>campanulids</taxon>
        <taxon>Asterales</taxon>
        <taxon>Asteraceae</taxon>
        <taxon>Cichorioideae</taxon>
        <taxon>Cichorieae</taxon>
        <taxon>Cichoriinae</taxon>
        <taxon>Cichorium</taxon>
    </lineage>
</organism>
<dbReference type="Proteomes" id="UP001055811">
    <property type="component" value="Linkage Group LG07"/>
</dbReference>
<sequence>MFVHLVPHTTDPRFCISLSLTQCHQTLPSVLSQSMPSIPIFEHQVTIHNSLIAVLCVIGDKQTAKDYRMRENRLTTRLETRKQLKIPTHFS</sequence>
<comment type="caution">
    <text evidence="1">The sequence shown here is derived from an EMBL/GenBank/DDBJ whole genome shotgun (WGS) entry which is preliminary data.</text>
</comment>
<proteinExistence type="predicted"/>
<dbReference type="EMBL" id="CM042015">
    <property type="protein sequence ID" value="KAI3708800.1"/>
    <property type="molecule type" value="Genomic_DNA"/>
</dbReference>
<name>A0ACB9AFQ9_CICIN</name>
<keyword evidence="2" id="KW-1185">Reference proteome</keyword>
<gene>
    <name evidence="1" type="ORF">L2E82_38262</name>
</gene>
<reference evidence="1 2" key="2">
    <citation type="journal article" date="2022" name="Mol. Ecol. Resour.">
        <title>The genomes of chicory, endive, great burdock and yacon provide insights into Asteraceae paleo-polyploidization history and plant inulin production.</title>
        <authorList>
            <person name="Fan W."/>
            <person name="Wang S."/>
            <person name="Wang H."/>
            <person name="Wang A."/>
            <person name="Jiang F."/>
            <person name="Liu H."/>
            <person name="Zhao H."/>
            <person name="Xu D."/>
            <person name="Zhang Y."/>
        </authorList>
    </citation>
    <scope>NUCLEOTIDE SEQUENCE [LARGE SCALE GENOMIC DNA]</scope>
    <source>
        <strain evidence="2">cv. Punajuju</strain>
        <tissue evidence="1">Leaves</tissue>
    </source>
</reference>